<dbReference type="RefSeq" id="WP_264326617.1">
    <property type="nucleotide sequence ID" value="NZ_JADEXQ010000076.1"/>
</dbReference>
<reference evidence="1" key="1">
    <citation type="submission" date="2020-10" db="EMBL/GenBank/DDBJ databases">
        <authorList>
            <person name="Castelo-Branco R."/>
            <person name="Eusebio N."/>
            <person name="Adriana R."/>
            <person name="Vieira A."/>
            <person name="Brugerolle De Fraissinette N."/>
            <person name="Rezende De Castro R."/>
            <person name="Schneider M.P."/>
            <person name="Vasconcelos V."/>
            <person name="Leao P.N."/>
        </authorList>
    </citation>
    <scope>NUCLEOTIDE SEQUENCE</scope>
    <source>
        <strain evidence="1">LEGE 11480</strain>
    </source>
</reference>
<dbReference type="EMBL" id="JADEXQ010000076">
    <property type="protein sequence ID" value="MBE9031790.1"/>
    <property type="molecule type" value="Genomic_DNA"/>
</dbReference>
<evidence type="ECO:0000313" key="2">
    <source>
        <dbReference type="Proteomes" id="UP000625316"/>
    </source>
</evidence>
<evidence type="ECO:0000313" key="1">
    <source>
        <dbReference type="EMBL" id="MBE9031790.1"/>
    </source>
</evidence>
<dbReference type="Proteomes" id="UP000625316">
    <property type="component" value="Unassembled WGS sequence"/>
</dbReference>
<proteinExistence type="predicted"/>
<gene>
    <name evidence="1" type="ORF">IQ266_18815</name>
</gene>
<dbReference type="AlphaFoldDB" id="A0A928Z605"/>
<accession>A0A928Z605</accession>
<protein>
    <submittedName>
        <fullName evidence="1">Uncharacterized protein</fullName>
    </submittedName>
</protein>
<name>A0A928Z605_9CYAN</name>
<sequence length="59" mass="6598">MIIFQRNGQLAIGSRFPNTDDLIFEKHGHAVRLNLHQLLADGWQLVKPVLPDVSGDTGF</sequence>
<comment type="caution">
    <text evidence="1">The sequence shown here is derived from an EMBL/GenBank/DDBJ whole genome shotgun (WGS) entry which is preliminary data.</text>
</comment>
<keyword evidence="2" id="KW-1185">Reference proteome</keyword>
<organism evidence="1 2">
    <name type="scientific">Romeriopsis navalis LEGE 11480</name>
    <dbReference type="NCBI Taxonomy" id="2777977"/>
    <lineage>
        <taxon>Bacteria</taxon>
        <taxon>Bacillati</taxon>
        <taxon>Cyanobacteriota</taxon>
        <taxon>Cyanophyceae</taxon>
        <taxon>Leptolyngbyales</taxon>
        <taxon>Leptolyngbyaceae</taxon>
        <taxon>Romeriopsis</taxon>
        <taxon>Romeriopsis navalis</taxon>
    </lineage>
</organism>